<organism evidence="2 3">
    <name type="scientific">Paenarthrobacter nitroguajacolicus</name>
    <name type="common">Arthrobacter nitroguajacolicus</name>
    <dbReference type="NCBI Taxonomy" id="211146"/>
    <lineage>
        <taxon>Bacteria</taxon>
        <taxon>Bacillati</taxon>
        <taxon>Actinomycetota</taxon>
        <taxon>Actinomycetes</taxon>
        <taxon>Micrococcales</taxon>
        <taxon>Micrococcaceae</taxon>
        <taxon>Paenarthrobacter</taxon>
    </lineage>
</organism>
<accession>A0A558HCA3</accession>
<reference evidence="2 3" key="1">
    <citation type="submission" date="2019-07" db="EMBL/GenBank/DDBJ databases">
        <title>Diversity of Bacteria from Kongsfjorden, Arctic.</title>
        <authorList>
            <person name="Yu Y."/>
        </authorList>
    </citation>
    <scope>NUCLEOTIDE SEQUENCE [LARGE SCALE GENOMIC DNA]</scope>
    <source>
        <strain evidence="2 3">SM1928</strain>
    </source>
</reference>
<feature type="signal peptide" evidence="1">
    <location>
        <begin position="1"/>
        <end position="50"/>
    </location>
</feature>
<comment type="caution">
    <text evidence="2">The sequence shown here is derived from an EMBL/GenBank/DDBJ whole genome shotgun (WGS) entry which is preliminary data.</text>
</comment>
<dbReference type="EMBL" id="VNFK01000001">
    <property type="protein sequence ID" value="TVU66760.1"/>
    <property type="molecule type" value="Genomic_DNA"/>
</dbReference>
<feature type="chain" id="PRO_5021784646" evidence="1">
    <location>
        <begin position="51"/>
        <end position="241"/>
    </location>
</feature>
<dbReference type="AlphaFoldDB" id="A0A558HCA3"/>
<keyword evidence="1" id="KW-0732">Signal</keyword>
<gene>
    <name evidence="2" type="ORF">FQP90_01045</name>
</gene>
<dbReference type="Proteomes" id="UP000316500">
    <property type="component" value="Unassembled WGS sequence"/>
</dbReference>
<name>A0A558HCA3_PAENT</name>
<evidence type="ECO:0000256" key="1">
    <source>
        <dbReference type="SAM" id="SignalP"/>
    </source>
</evidence>
<sequence>MTLKRISTTRTSMSSPHTLSVSWRKQGLQIAAVILTTATLLASVPLAAHAAPPEPVASHDNKTVSTSTLVVNPDRVASEELHHAIEKVKAQDPLGFEVRLNLITSSKAVSKYLKSFKGLDKNMQIEGLAASMPTDALTGMVDLMEKRILEYKVRPASDSSNWVTMIVHKDAMASYTNDSGALTTFGWGSLPQCPSAWAAFWAWFAFNTAFCGPFAAYPPAAVGCALGLGLAGMLVDFNRGC</sequence>
<protein>
    <submittedName>
        <fullName evidence="2">Uncharacterized protein</fullName>
    </submittedName>
</protein>
<dbReference type="RefSeq" id="WP_144647823.1">
    <property type="nucleotide sequence ID" value="NZ_VNFK01000001.1"/>
</dbReference>
<evidence type="ECO:0000313" key="2">
    <source>
        <dbReference type="EMBL" id="TVU66760.1"/>
    </source>
</evidence>
<proteinExistence type="predicted"/>
<evidence type="ECO:0000313" key="3">
    <source>
        <dbReference type="Proteomes" id="UP000316500"/>
    </source>
</evidence>
<dbReference type="OrthoDB" id="4953237at2"/>